<feature type="domain" description="Nicotinate phosphoribosyltransferase N-terminal" evidence="11">
    <location>
        <begin position="6"/>
        <end position="129"/>
    </location>
</feature>
<comment type="pathway">
    <text evidence="1 9">Cofactor biosynthesis; NAD(+) biosynthesis; nicotinate D-ribonucleotide from nicotinate: step 1/1.</text>
</comment>
<feature type="domain" description="Nicotinate/nicotinamide phosphoribosyltransferase" evidence="10">
    <location>
        <begin position="150"/>
        <end position="351"/>
    </location>
</feature>
<dbReference type="SUPFAM" id="SSF51690">
    <property type="entry name" value="Nicotinate/Quinolinate PRTase C-terminal domain-like"/>
    <property type="match status" value="1"/>
</dbReference>
<dbReference type="PANTHER" id="PTHR11098:SF8">
    <property type="entry name" value="NICOTINATE PHOSPHORIBOSYLTRANSFERASE PNCB1"/>
    <property type="match status" value="1"/>
</dbReference>
<evidence type="ECO:0000256" key="8">
    <source>
        <dbReference type="ARBA" id="ARBA00048668"/>
    </source>
</evidence>
<dbReference type="PIRSF" id="PIRSF000484">
    <property type="entry name" value="NAPRT"/>
    <property type="match status" value="1"/>
</dbReference>
<dbReference type="Gene3D" id="3.20.140.10">
    <property type="entry name" value="nicotinate phosphoribosyltransferase"/>
    <property type="match status" value="1"/>
</dbReference>
<keyword evidence="5 9" id="KW-0436">Ligase</keyword>
<dbReference type="Pfam" id="PF04095">
    <property type="entry name" value="NAPRTase"/>
    <property type="match status" value="1"/>
</dbReference>
<keyword evidence="4" id="KW-0597">Phosphoprotein</keyword>
<proteinExistence type="inferred from homology"/>
<dbReference type="NCBIfam" id="NF006698">
    <property type="entry name" value="PRK09243.1-5"/>
    <property type="match status" value="1"/>
</dbReference>
<evidence type="ECO:0000256" key="1">
    <source>
        <dbReference type="ARBA" id="ARBA00004952"/>
    </source>
</evidence>
<reference evidence="13" key="1">
    <citation type="journal article" date="2019" name="Int. J. Syst. Evol. Microbiol.">
        <title>The Global Catalogue of Microorganisms (GCM) 10K type strain sequencing project: providing services to taxonomists for standard genome sequencing and annotation.</title>
        <authorList>
            <consortium name="The Broad Institute Genomics Platform"/>
            <consortium name="The Broad Institute Genome Sequencing Center for Infectious Disease"/>
            <person name="Wu L."/>
            <person name="Ma J."/>
        </authorList>
    </citation>
    <scope>NUCLEOTIDE SEQUENCE [LARGE SCALE GENOMIC DNA]</scope>
    <source>
        <strain evidence="13">JCM 17024</strain>
    </source>
</reference>
<dbReference type="EMBL" id="BAABCP010000001">
    <property type="protein sequence ID" value="GAA3943532.1"/>
    <property type="molecule type" value="Genomic_DNA"/>
</dbReference>
<keyword evidence="6 9" id="KW-0662">Pyridine nucleotide biosynthesis</keyword>
<evidence type="ECO:0000259" key="10">
    <source>
        <dbReference type="Pfam" id="PF04095"/>
    </source>
</evidence>
<comment type="catalytic activity">
    <reaction evidence="8 9">
        <text>5-phospho-alpha-D-ribose 1-diphosphate + nicotinate + ATP + H2O = nicotinate beta-D-ribonucleotide + ADP + phosphate + diphosphate</text>
        <dbReference type="Rhea" id="RHEA:36163"/>
        <dbReference type="ChEBI" id="CHEBI:15377"/>
        <dbReference type="ChEBI" id="CHEBI:30616"/>
        <dbReference type="ChEBI" id="CHEBI:32544"/>
        <dbReference type="ChEBI" id="CHEBI:33019"/>
        <dbReference type="ChEBI" id="CHEBI:43474"/>
        <dbReference type="ChEBI" id="CHEBI:57502"/>
        <dbReference type="ChEBI" id="CHEBI:58017"/>
        <dbReference type="ChEBI" id="CHEBI:456216"/>
        <dbReference type="EC" id="6.3.4.21"/>
    </reaction>
</comment>
<comment type="similarity">
    <text evidence="2 9">Belongs to the NAPRTase family.</text>
</comment>
<evidence type="ECO:0000313" key="12">
    <source>
        <dbReference type="EMBL" id="GAA3943532.1"/>
    </source>
</evidence>
<dbReference type="Proteomes" id="UP001501591">
    <property type="component" value="Unassembled WGS sequence"/>
</dbReference>
<evidence type="ECO:0000256" key="7">
    <source>
        <dbReference type="ARBA" id="ARBA00022679"/>
    </source>
</evidence>
<dbReference type="PANTHER" id="PTHR11098">
    <property type="entry name" value="NICOTINATE PHOSPHORIBOSYLTRANSFERASE"/>
    <property type="match status" value="1"/>
</dbReference>
<dbReference type="InterPro" id="IPR036068">
    <property type="entry name" value="Nicotinate_pribotase-like_C"/>
</dbReference>
<dbReference type="NCBIfam" id="TIGR01513">
    <property type="entry name" value="NAPRTase_put"/>
    <property type="match status" value="1"/>
</dbReference>
<keyword evidence="7 9" id="KW-0808">Transferase</keyword>
<evidence type="ECO:0000256" key="2">
    <source>
        <dbReference type="ARBA" id="ARBA00010897"/>
    </source>
</evidence>
<dbReference type="InterPro" id="IPR007229">
    <property type="entry name" value="Nic_PRibTrfase-Fam"/>
</dbReference>
<dbReference type="Pfam" id="PF17767">
    <property type="entry name" value="NAPRTase_N"/>
    <property type="match status" value="1"/>
</dbReference>
<protein>
    <recommendedName>
        <fullName evidence="3 9">Nicotinate phosphoribosyltransferase</fullName>
        <ecNumber evidence="3 9">6.3.4.21</ecNumber>
    </recommendedName>
</protein>
<dbReference type="InterPro" id="IPR013785">
    <property type="entry name" value="Aldolase_TIM"/>
</dbReference>
<evidence type="ECO:0000256" key="3">
    <source>
        <dbReference type="ARBA" id="ARBA00013236"/>
    </source>
</evidence>
<accession>A0ABP7NF76</accession>
<comment type="function">
    <text evidence="9">Catalyzes the first step in the biosynthesis of NAD from nicotinic acid, the ATP-dependent synthesis of beta-nicotinate D-ribonucleotide from nicotinate and 5-phospho-D-ribose 1-phosphate.</text>
</comment>
<dbReference type="RefSeq" id="WP_425562752.1">
    <property type="nucleotide sequence ID" value="NZ_BAABCP010000001.1"/>
</dbReference>
<evidence type="ECO:0000313" key="13">
    <source>
        <dbReference type="Proteomes" id="UP001501591"/>
    </source>
</evidence>
<comment type="caution">
    <text evidence="12">The sequence shown here is derived from an EMBL/GenBank/DDBJ whole genome shotgun (WGS) entry which is preliminary data.</text>
</comment>
<evidence type="ECO:0000256" key="9">
    <source>
        <dbReference type="RuleBase" id="RU365100"/>
    </source>
</evidence>
<dbReference type="EC" id="6.3.4.21" evidence="3 9"/>
<dbReference type="SUPFAM" id="SSF54675">
    <property type="entry name" value="Nicotinate/Quinolinate PRTase N-terminal domain-like"/>
    <property type="match status" value="1"/>
</dbReference>
<name>A0ABP7NF76_9MICO</name>
<evidence type="ECO:0000256" key="4">
    <source>
        <dbReference type="ARBA" id="ARBA00022553"/>
    </source>
</evidence>
<organism evidence="12 13">
    <name type="scientific">Microbacterium soli</name>
    <dbReference type="NCBI Taxonomy" id="446075"/>
    <lineage>
        <taxon>Bacteria</taxon>
        <taxon>Bacillati</taxon>
        <taxon>Actinomycetota</taxon>
        <taxon>Actinomycetes</taxon>
        <taxon>Micrococcales</taxon>
        <taxon>Microbacteriaceae</taxon>
        <taxon>Microbacterium</taxon>
    </lineage>
</organism>
<evidence type="ECO:0000256" key="6">
    <source>
        <dbReference type="ARBA" id="ARBA00022642"/>
    </source>
</evidence>
<keyword evidence="13" id="KW-1185">Reference proteome</keyword>
<comment type="PTM">
    <text evidence="9">Transiently phosphorylated on a His residue during the reaction cycle. Phosphorylation strongly increases the affinity for substrates and increases the rate of nicotinate D-ribonucleotide production. Dephosphorylation regenerates the low-affinity form of the enzyme, leading to product release.</text>
</comment>
<dbReference type="InterPro" id="IPR041525">
    <property type="entry name" value="N/Namide_PRibTrfase"/>
</dbReference>
<keyword evidence="12" id="KW-0328">Glycosyltransferase</keyword>
<dbReference type="NCBIfam" id="NF009131">
    <property type="entry name" value="PRK12484.1"/>
    <property type="match status" value="1"/>
</dbReference>
<evidence type="ECO:0000259" key="11">
    <source>
        <dbReference type="Pfam" id="PF17767"/>
    </source>
</evidence>
<dbReference type="InterPro" id="IPR040727">
    <property type="entry name" value="NAPRTase_N"/>
</dbReference>
<sequence length="439" mass="46484">MSSAFLTDRYELTMLAASLRDGTASRPSVFELFSRRLSGGRRFGVVAGTGRLLALLRDFRFGEEELRFLRDEAVVDAEALRYLEHYRFTGSIRGYREGELYFPGSPILTVEGSFADAVVLETLALSVLNHDSAVATAASRMSIAAGERPLAEMGSRRAAEQSAVAAARAAYIAGFSATSNLEAGRLWGIPTMGTAAHSWTLLHDSEEEAFRAQVDSLGIDTTLLVDTYDIRRGVETAIRVAGTGLGGVRLDSGDLPIVAAEVREQLDELGATSTKITVTSDLDEYAIAALAASPVDAYGVGTSVVTGSGYPTAGMVYKLVARQDATGSWVAVAKASAEKVSKGGRKAAFRTLANGTAIAETISVADGFEQVDDGAAHPDARALQVVLVDHGEIDGSHEGHAGTLAAREHHLQVREELPVRALALSKSDPAIPTVFIDVD</sequence>
<dbReference type="InterPro" id="IPR006405">
    <property type="entry name" value="Nic_PRibTrfase_pncB"/>
</dbReference>
<evidence type="ECO:0000256" key="5">
    <source>
        <dbReference type="ARBA" id="ARBA00022598"/>
    </source>
</evidence>
<dbReference type="Gene3D" id="3.20.20.70">
    <property type="entry name" value="Aldolase class I"/>
    <property type="match status" value="1"/>
</dbReference>
<gene>
    <name evidence="12" type="ORF">GCM10022383_21730</name>
</gene>
<dbReference type="GO" id="GO:0016757">
    <property type="term" value="F:glycosyltransferase activity"/>
    <property type="evidence" value="ECO:0007669"/>
    <property type="project" value="UniProtKB-KW"/>
</dbReference>